<name>A0A2M4B4J8_9DIPT</name>
<dbReference type="EMBL" id="GGFK01014656">
    <property type="protein sequence ID" value="MBW47977.1"/>
    <property type="molecule type" value="Transcribed_RNA"/>
</dbReference>
<feature type="signal peptide" evidence="1">
    <location>
        <begin position="1"/>
        <end position="36"/>
    </location>
</feature>
<protein>
    <submittedName>
        <fullName evidence="2">Putative secreted protein</fullName>
    </submittedName>
</protein>
<evidence type="ECO:0000256" key="1">
    <source>
        <dbReference type="SAM" id="SignalP"/>
    </source>
</evidence>
<evidence type="ECO:0000313" key="2">
    <source>
        <dbReference type="EMBL" id="MBW47977.1"/>
    </source>
</evidence>
<dbReference type="AlphaFoldDB" id="A0A2M4B4J8"/>
<proteinExistence type="predicted"/>
<sequence length="99" mass="11003">MNLRSYFYSPLRFPLLLRCPLVLLSVVAHTFRPLRGSDNVRVLADLRAATAFAVAASSRSAASVSRLSASACCSVFHNCCSTLRISRHAWLMFRHRCSS</sequence>
<organism evidence="2">
    <name type="scientific">Anopheles triannulatus</name>
    <dbReference type="NCBI Taxonomy" id="58253"/>
    <lineage>
        <taxon>Eukaryota</taxon>
        <taxon>Metazoa</taxon>
        <taxon>Ecdysozoa</taxon>
        <taxon>Arthropoda</taxon>
        <taxon>Hexapoda</taxon>
        <taxon>Insecta</taxon>
        <taxon>Pterygota</taxon>
        <taxon>Neoptera</taxon>
        <taxon>Endopterygota</taxon>
        <taxon>Diptera</taxon>
        <taxon>Nematocera</taxon>
        <taxon>Culicoidea</taxon>
        <taxon>Culicidae</taxon>
        <taxon>Anophelinae</taxon>
        <taxon>Anopheles</taxon>
    </lineage>
</organism>
<feature type="chain" id="PRO_5015005627" evidence="1">
    <location>
        <begin position="37"/>
        <end position="99"/>
    </location>
</feature>
<keyword evidence="1" id="KW-0732">Signal</keyword>
<reference evidence="2" key="1">
    <citation type="submission" date="2018-01" db="EMBL/GenBank/DDBJ databases">
        <title>An insight into the sialome of Amazonian anophelines.</title>
        <authorList>
            <person name="Ribeiro J.M."/>
            <person name="Scarpassa V."/>
            <person name="Calvo E."/>
        </authorList>
    </citation>
    <scope>NUCLEOTIDE SEQUENCE</scope>
    <source>
        <tissue evidence="2">Salivary glands</tissue>
    </source>
</reference>
<accession>A0A2M4B4J8</accession>